<sequence>MNKANCFKTYASLFASFFKIGLVTFGGGLAMLPILKRDLVDSKGWLTEDEILDYFAIGQSTPGVIAVNVATFVGYKRGGLIGSIFSTSGIVFPSLIIISLIAAFVSNFNELVWVQKALKGINVAVSVLLVKAVFSFGKKTVFDLCTFLIAALSFVLMFAFKVQGVWIVIGSALSGWLFQTIKSSRLLKKNKGEEF</sequence>
<accession>A0A0E2E7C7</accession>
<evidence type="ECO:0000256" key="4">
    <source>
        <dbReference type="ARBA" id="ARBA00022692"/>
    </source>
</evidence>
<feature type="transmembrane region" description="Helical" evidence="7">
    <location>
        <begin position="80"/>
        <end position="105"/>
    </location>
</feature>
<feature type="transmembrane region" description="Helical" evidence="7">
    <location>
        <begin position="117"/>
        <end position="134"/>
    </location>
</feature>
<evidence type="ECO:0008006" key="9">
    <source>
        <dbReference type="Google" id="ProtNLM"/>
    </source>
</evidence>
<evidence type="ECO:0000256" key="5">
    <source>
        <dbReference type="ARBA" id="ARBA00022989"/>
    </source>
</evidence>
<dbReference type="PANTHER" id="PTHR43663">
    <property type="entry name" value="CHROMATE TRANSPORT PROTEIN-RELATED"/>
    <property type="match status" value="1"/>
</dbReference>
<comment type="subcellular location">
    <subcellularLocation>
        <location evidence="1">Cell membrane</location>
        <topology evidence="1">Multi-pass membrane protein</topology>
    </subcellularLocation>
</comment>
<evidence type="ECO:0000313" key="8">
    <source>
        <dbReference type="EMBL" id="EMB35375.1"/>
    </source>
</evidence>
<dbReference type="InterPro" id="IPR052518">
    <property type="entry name" value="CHR_Transporter"/>
</dbReference>
<evidence type="ECO:0000256" key="6">
    <source>
        <dbReference type="ARBA" id="ARBA00023136"/>
    </source>
</evidence>
<dbReference type="GO" id="GO:0005886">
    <property type="term" value="C:plasma membrane"/>
    <property type="evidence" value="ECO:0007669"/>
    <property type="project" value="UniProtKB-SubCell"/>
</dbReference>
<evidence type="ECO:0000256" key="3">
    <source>
        <dbReference type="ARBA" id="ARBA00022475"/>
    </source>
</evidence>
<evidence type="ECO:0000256" key="7">
    <source>
        <dbReference type="SAM" id="Phobius"/>
    </source>
</evidence>
<comment type="caution">
    <text evidence="8">The sequence shown here is derived from an EMBL/GenBank/DDBJ whole genome shotgun (WGS) entry which is preliminary data.</text>
</comment>
<name>A0A0E2E7C7_TREDN</name>
<proteinExistence type="inferred from homology"/>
<dbReference type="EMBL" id="AGDV01000004">
    <property type="protein sequence ID" value="EMB35375.1"/>
    <property type="molecule type" value="Genomic_DNA"/>
</dbReference>
<gene>
    <name evidence="8" type="ORF">HMPREF9726_00516</name>
</gene>
<dbReference type="Pfam" id="PF02417">
    <property type="entry name" value="Chromate_transp"/>
    <property type="match status" value="1"/>
</dbReference>
<dbReference type="PATRIC" id="fig|999432.5.peg.533"/>
<dbReference type="RefSeq" id="WP_002683205.1">
    <property type="nucleotide sequence ID" value="NZ_CM001795.1"/>
</dbReference>
<dbReference type="GO" id="GO:0015109">
    <property type="term" value="F:chromate transmembrane transporter activity"/>
    <property type="evidence" value="ECO:0007669"/>
    <property type="project" value="InterPro"/>
</dbReference>
<organism evidence="8">
    <name type="scientific">Treponema denticola H-22</name>
    <dbReference type="NCBI Taxonomy" id="999432"/>
    <lineage>
        <taxon>Bacteria</taxon>
        <taxon>Pseudomonadati</taxon>
        <taxon>Spirochaetota</taxon>
        <taxon>Spirochaetia</taxon>
        <taxon>Spirochaetales</taxon>
        <taxon>Treponemataceae</taxon>
        <taxon>Treponema</taxon>
    </lineage>
</organism>
<dbReference type="PANTHER" id="PTHR43663:SF1">
    <property type="entry name" value="CHROMATE TRANSPORTER"/>
    <property type="match status" value="1"/>
</dbReference>
<keyword evidence="3" id="KW-1003">Cell membrane</keyword>
<dbReference type="AlphaFoldDB" id="A0A0E2E7C7"/>
<feature type="transmembrane region" description="Helical" evidence="7">
    <location>
        <begin position="54"/>
        <end position="73"/>
    </location>
</feature>
<keyword evidence="5 7" id="KW-1133">Transmembrane helix</keyword>
<reference evidence="8" key="1">
    <citation type="submission" date="2012-01" db="EMBL/GenBank/DDBJ databases">
        <title>The Genome Sequence of Treponema denticola H-22.</title>
        <authorList>
            <consortium name="The Broad Institute Genome Sequencing Platform"/>
            <person name="Earl A."/>
            <person name="Ward D."/>
            <person name="Feldgarden M."/>
            <person name="Gevers D."/>
            <person name="Blanton J.M."/>
            <person name="Fenno C.J."/>
            <person name="Baranova O.V."/>
            <person name="Mathney J."/>
            <person name="Dewhirst F.E."/>
            <person name="Izard J."/>
            <person name="Young S.K."/>
            <person name="Zeng Q."/>
            <person name="Gargeya S."/>
            <person name="Fitzgerald M."/>
            <person name="Haas B."/>
            <person name="Abouelleil A."/>
            <person name="Alvarado L."/>
            <person name="Arachchi H.M."/>
            <person name="Berlin A."/>
            <person name="Chapman S.B."/>
            <person name="Gearin G."/>
            <person name="Goldberg J."/>
            <person name="Griggs A."/>
            <person name="Gujja S."/>
            <person name="Hansen M."/>
            <person name="Heiman D."/>
            <person name="Howarth C."/>
            <person name="Larimer J."/>
            <person name="Lui A."/>
            <person name="MacDonald P.J.P."/>
            <person name="McCowen C."/>
            <person name="Montmayeur A."/>
            <person name="Murphy C."/>
            <person name="Neiman D."/>
            <person name="Pearson M."/>
            <person name="Priest M."/>
            <person name="Roberts A."/>
            <person name="Saif S."/>
            <person name="Shea T."/>
            <person name="Sisk P."/>
            <person name="Stolte C."/>
            <person name="Sykes S."/>
            <person name="Wortman J."/>
            <person name="Nusbaum C."/>
            <person name="Birren B."/>
        </authorList>
    </citation>
    <scope>NUCLEOTIDE SEQUENCE [LARGE SCALE GENOMIC DNA]</scope>
    <source>
        <strain evidence="8">H-22</strain>
    </source>
</reference>
<feature type="transmembrane region" description="Helical" evidence="7">
    <location>
        <begin position="12"/>
        <end position="34"/>
    </location>
</feature>
<evidence type="ECO:0000256" key="1">
    <source>
        <dbReference type="ARBA" id="ARBA00004651"/>
    </source>
</evidence>
<dbReference type="HOGENOM" id="CLU_018106_1_0_12"/>
<keyword evidence="4 7" id="KW-0812">Transmembrane</keyword>
<protein>
    <recommendedName>
        <fullName evidence="9">Chromate ion transporter (CHR) family chromate transporter</fullName>
    </recommendedName>
</protein>
<keyword evidence="6 7" id="KW-0472">Membrane</keyword>
<evidence type="ECO:0000256" key="2">
    <source>
        <dbReference type="ARBA" id="ARBA00005262"/>
    </source>
</evidence>
<feature type="transmembrane region" description="Helical" evidence="7">
    <location>
        <begin position="141"/>
        <end position="159"/>
    </location>
</feature>
<dbReference type="Proteomes" id="UP000011705">
    <property type="component" value="Chromosome"/>
</dbReference>
<dbReference type="InterPro" id="IPR003370">
    <property type="entry name" value="Chromate_transpt"/>
</dbReference>
<comment type="similarity">
    <text evidence="2">Belongs to the chromate ion transporter (CHR) (TC 2.A.51) family.</text>
</comment>